<gene>
    <name evidence="2" type="ORF">CJ198_03480</name>
</gene>
<dbReference type="Gene3D" id="3.40.190.120">
    <property type="entry name" value="Osmoprotection protein (prox), domain 2"/>
    <property type="match status" value="1"/>
</dbReference>
<comment type="caution">
    <text evidence="2">The sequence shown here is derived from an EMBL/GenBank/DDBJ whole genome shotgun (WGS) entry which is preliminary data.</text>
</comment>
<proteinExistence type="predicted"/>
<organism evidence="2 3">
    <name type="scientific">Brevibacterium luteolum</name>
    <dbReference type="NCBI Taxonomy" id="199591"/>
    <lineage>
        <taxon>Bacteria</taxon>
        <taxon>Bacillati</taxon>
        <taxon>Actinomycetota</taxon>
        <taxon>Actinomycetes</taxon>
        <taxon>Micrococcales</taxon>
        <taxon>Brevibacteriaceae</taxon>
        <taxon>Brevibacterium</taxon>
    </lineage>
</organism>
<sequence length="342" mass="36726">MTPHPIITPASRTRTRLGRLGAGIALLSTLALGACGLQPSAAYIPPVNPGSIEEIPGAADGKVFTVTSKNFTEAVILGKISVIAAEAAGFSVKDLTNVPGSVSARKLMTSGQADLTWEYTGTAWLTYLNEEEGIADPHEQWQAVHDADLANGLTWGPAAELNNSYGMAIRPDAPGELGAVTKMSQLADLKPEDRTICVAAEFNSRPDGLTPMLEAYDIPRGEADGTPEDNIGIYDAGPIYSATAAGQCNFGNVYLTDGRIKAMGLVVLEDDRQFFPAYNAAPVFFTQTLEEYPQLEEVYAPIAEKLTTEQMQELNRQVDVDGDDPVDVALRWMVDEGFVTER</sequence>
<evidence type="ECO:0000313" key="3">
    <source>
        <dbReference type="Proteomes" id="UP000235703"/>
    </source>
</evidence>
<dbReference type="OrthoDB" id="9781705at2"/>
<evidence type="ECO:0000313" key="2">
    <source>
        <dbReference type="EMBL" id="PMB98422.1"/>
    </source>
</evidence>
<feature type="domain" description="ABC-type glycine betaine transport system substrate-binding" evidence="1">
    <location>
        <begin position="65"/>
        <end position="333"/>
    </location>
</feature>
<dbReference type="Pfam" id="PF04069">
    <property type="entry name" value="OpuAC"/>
    <property type="match status" value="1"/>
</dbReference>
<dbReference type="Proteomes" id="UP000235703">
    <property type="component" value="Unassembled WGS sequence"/>
</dbReference>
<dbReference type="SUPFAM" id="SSF53850">
    <property type="entry name" value="Periplasmic binding protein-like II"/>
    <property type="match status" value="1"/>
</dbReference>
<protein>
    <submittedName>
        <fullName evidence="2">Glycine/betaine ABC transporter substrate-binding protein</fullName>
    </submittedName>
</protein>
<reference evidence="2 3" key="1">
    <citation type="submission" date="2017-09" db="EMBL/GenBank/DDBJ databases">
        <title>Bacterial strain isolated from the female urinary microbiota.</title>
        <authorList>
            <person name="Thomas-White K."/>
            <person name="Kumar N."/>
            <person name="Forster S."/>
            <person name="Putonti C."/>
            <person name="Lawley T."/>
            <person name="Wolfe A.J."/>
        </authorList>
    </citation>
    <scope>NUCLEOTIDE SEQUENCE [LARGE SCALE GENOMIC DNA]</scope>
    <source>
        <strain evidence="2 3">UMB0680</strain>
    </source>
</reference>
<dbReference type="Gene3D" id="3.40.190.10">
    <property type="entry name" value="Periplasmic binding protein-like II"/>
    <property type="match status" value="1"/>
</dbReference>
<name>A0A2N6PIA3_9MICO</name>
<keyword evidence="3" id="KW-1185">Reference proteome</keyword>
<accession>A0A2N6PIA3</accession>
<evidence type="ECO:0000259" key="1">
    <source>
        <dbReference type="Pfam" id="PF04069"/>
    </source>
</evidence>
<dbReference type="CDD" id="cd13611">
    <property type="entry name" value="PBP2_YehZ"/>
    <property type="match status" value="1"/>
</dbReference>
<dbReference type="GeneID" id="86842746"/>
<dbReference type="RefSeq" id="WP_102160890.1">
    <property type="nucleotide sequence ID" value="NZ_JALXPL010000003.1"/>
</dbReference>
<dbReference type="InterPro" id="IPR007210">
    <property type="entry name" value="ABC_Gly_betaine_transp_sub-bd"/>
</dbReference>
<dbReference type="EMBL" id="PNFZ01000002">
    <property type="protein sequence ID" value="PMB98422.1"/>
    <property type="molecule type" value="Genomic_DNA"/>
</dbReference>
<dbReference type="AlphaFoldDB" id="A0A2N6PIA3"/>
<dbReference type="GO" id="GO:0043190">
    <property type="term" value="C:ATP-binding cassette (ABC) transporter complex"/>
    <property type="evidence" value="ECO:0007669"/>
    <property type="project" value="InterPro"/>
</dbReference>
<dbReference type="GO" id="GO:0022857">
    <property type="term" value="F:transmembrane transporter activity"/>
    <property type="evidence" value="ECO:0007669"/>
    <property type="project" value="InterPro"/>
</dbReference>